<dbReference type="SUPFAM" id="SSF56801">
    <property type="entry name" value="Acetyl-CoA synthetase-like"/>
    <property type="match status" value="2"/>
</dbReference>
<evidence type="ECO:0000256" key="2">
    <source>
        <dbReference type="ARBA" id="ARBA00006432"/>
    </source>
</evidence>
<dbReference type="Pfam" id="PF00668">
    <property type="entry name" value="Condensation"/>
    <property type="match status" value="1"/>
</dbReference>
<dbReference type="InterPro" id="IPR000873">
    <property type="entry name" value="AMP-dep_synth/lig_dom"/>
</dbReference>
<dbReference type="FunFam" id="2.30.38.10:FF:000001">
    <property type="entry name" value="Non-ribosomal peptide synthetase PvdI"/>
    <property type="match status" value="1"/>
</dbReference>
<dbReference type="InterPro" id="IPR025110">
    <property type="entry name" value="AMP-bd_C"/>
</dbReference>
<dbReference type="PANTHER" id="PTHR45527:SF1">
    <property type="entry name" value="FATTY ACID SYNTHASE"/>
    <property type="match status" value="1"/>
</dbReference>
<feature type="domain" description="Carrier" evidence="7">
    <location>
        <begin position="1777"/>
        <end position="1852"/>
    </location>
</feature>
<dbReference type="InterPro" id="IPR045851">
    <property type="entry name" value="AMP-bd_C_sf"/>
</dbReference>
<comment type="cofactor">
    <cofactor evidence="1">
        <name>pantetheine 4'-phosphate</name>
        <dbReference type="ChEBI" id="CHEBI:47942"/>
    </cofactor>
</comment>
<dbReference type="GO" id="GO:0031177">
    <property type="term" value="F:phosphopantetheine binding"/>
    <property type="evidence" value="ECO:0007669"/>
    <property type="project" value="InterPro"/>
</dbReference>
<dbReference type="InterPro" id="IPR009081">
    <property type="entry name" value="PP-bd_ACP"/>
</dbReference>
<dbReference type="GO" id="GO:0043041">
    <property type="term" value="P:amino acid activation for nonribosomal peptide biosynthetic process"/>
    <property type="evidence" value="ECO:0007669"/>
    <property type="project" value="TreeGrafter"/>
</dbReference>
<dbReference type="CDD" id="cd05931">
    <property type="entry name" value="FAAL"/>
    <property type="match status" value="1"/>
</dbReference>
<dbReference type="NCBIfam" id="TIGR01733">
    <property type="entry name" value="AA-adenyl-dom"/>
    <property type="match status" value="1"/>
</dbReference>
<dbReference type="EMBL" id="PTIZ01000006">
    <property type="protein sequence ID" value="PPK75353.1"/>
    <property type="molecule type" value="Genomic_DNA"/>
</dbReference>
<dbReference type="Pfam" id="PF13193">
    <property type="entry name" value="AMP-binding_C"/>
    <property type="match status" value="1"/>
</dbReference>
<keyword evidence="3" id="KW-0596">Phosphopantetheine</keyword>
<accession>A0A2S6HD81</accession>
<evidence type="ECO:0000256" key="5">
    <source>
        <dbReference type="ARBA" id="ARBA00022832"/>
    </source>
</evidence>
<dbReference type="SMART" id="SM00823">
    <property type="entry name" value="PKS_PP"/>
    <property type="match status" value="2"/>
</dbReference>
<dbReference type="GO" id="GO:0008610">
    <property type="term" value="P:lipid biosynthetic process"/>
    <property type="evidence" value="ECO:0007669"/>
    <property type="project" value="InterPro"/>
</dbReference>
<dbReference type="PROSITE" id="PS00455">
    <property type="entry name" value="AMP_BINDING"/>
    <property type="match status" value="2"/>
</dbReference>
<dbReference type="Proteomes" id="UP000240010">
    <property type="component" value="Unassembled WGS sequence"/>
</dbReference>
<dbReference type="GO" id="GO:0071766">
    <property type="term" value="P:Actinobacterium-type cell wall biogenesis"/>
    <property type="evidence" value="ECO:0007669"/>
    <property type="project" value="UniProtKB-ARBA"/>
</dbReference>
<evidence type="ECO:0000313" key="9">
    <source>
        <dbReference type="Proteomes" id="UP000240010"/>
    </source>
</evidence>
<gene>
    <name evidence="8" type="ORF">B0F87_106201</name>
</gene>
<dbReference type="InterPro" id="IPR020806">
    <property type="entry name" value="PKS_PP-bd"/>
</dbReference>
<evidence type="ECO:0000256" key="3">
    <source>
        <dbReference type="ARBA" id="ARBA00022450"/>
    </source>
</evidence>
<dbReference type="InterPro" id="IPR010071">
    <property type="entry name" value="AA_adenyl_dom"/>
</dbReference>
<dbReference type="Gene3D" id="3.40.50.12780">
    <property type="entry name" value="N-terminal domain of ligase-like"/>
    <property type="match status" value="2"/>
</dbReference>
<dbReference type="Gene3D" id="1.10.1200.10">
    <property type="entry name" value="ACP-like"/>
    <property type="match status" value="2"/>
</dbReference>
<evidence type="ECO:0000256" key="6">
    <source>
        <dbReference type="ARBA" id="ARBA00023098"/>
    </source>
</evidence>
<dbReference type="PANTHER" id="PTHR45527">
    <property type="entry name" value="NONRIBOSOMAL PEPTIDE SYNTHETASE"/>
    <property type="match status" value="1"/>
</dbReference>
<dbReference type="InterPro" id="IPR042099">
    <property type="entry name" value="ANL_N_sf"/>
</dbReference>
<dbReference type="CDD" id="cd19531">
    <property type="entry name" value="LCL_NRPS-like"/>
    <property type="match status" value="1"/>
</dbReference>
<dbReference type="GO" id="GO:0006631">
    <property type="term" value="P:fatty acid metabolic process"/>
    <property type="evidence" value="ECO:0007669"/>
    <property type="project" value="UniProtKB-KW"/>
</dbReference>
<dbReference type="FunFam" id="3.30.300.30:FF:000010">
    <property type="entry name" value="Enterobactin synthetase component F"/>
    <property type="match status" value="1"/>
</dbReference>
<dbReference type="GO" id="GO:0047527">
    <property type="term" value="F:2,3-dihydroxybenzoate-serine ligase activity"/>
    <property type="evidence" value="ECO:0007669"/>
    <property type="project" value="TreeGrafter"/>
</dbReference>
<dbReference type="Gene3D" id="3.40.50.980">
    <property type="match status" value="2"/>
</dbReference>
<dbReference type="Gene3D" id="3.30.300.30">
    <property type="match status" value="2"/>
</dbReference>
<evidence type="ECO:0000259" key="7">
    <source>
        <dbReference type="PROSITE" id="PS50075"/>
    </source>
</evidence>
<evidence type="ECO:0000256" key="4">
    <source>
        <dbReference type="ARBA" id="ARBA00022553"/>
    </source>
</evidence>
<dbReference type="InterPro" id="IPR001242">
    <property type="entry name" value="Condensation_dom"/>
</dbReference>
<comment type="similarity">
    <text evidence="2">Belongs to the ATP-dependent AMP-binding enzyme family.</text>
</comment>
<dbReference type="GO" id="GO:0009239">
    <property type="term" value="P:enterobactin biosynthetic process"/>
    <property type="evidence" value="ECO:0007669"/>
    <property type="project" value="TreeGrafter"/>
</dbReference>
<proteinExistence type="inferred from homology"/>
<dbReference type="FunFam" id="1.10.1200.10:FF:000005">
    <property type="entry name" value="Nonribosomal peptide synthetase 1"/>
    <property type="match status" value="1"/>
</dbReference>
<dbReference type="PROSITE" id="PS50075">
    <property type="entry name" value="CARRIER"/>
    <property type="match status" value="2"/>
</dbReference>
<dbReference type="InterPro" id="IPR023213">
    <property type="entry name" value="CAT-like_dom_sf"/>
</dbReference>
<comment type="caution">
    <text evidence="8">The sequence shown here is derived from an EMBL/GenBank/DDBJ whole genome shotgun (WGS) entry which is preliminary data.</text>
</comment>
<evidence type="ECO:0000313" key="8">
    <source>
        <dbReference type="EMBL" id="PPK75353.1"/>
    </source>
</evidence>
<dbReference type="FunFam" id="3.40.50.12780:FF:000013">
    <property type="entry name" value="Long-chain-fatty-acid--AMP ligase FadD32"/>
    <property type="match status" value="1"/>
</dbReference>
<keyword evidence="5" id="KW-0276">Fatty acid metabolism</keyword>
<evidence type="ECO:0000256" key="1">
    <source>
        <dbReference type="ARBA" id="ARBA00001957"/>
    </source>
</evidence>
<protein>
    <submittedName>
        <fullName evidence="8">Amino acid adenylation domain-containing protein</fullName>
    </submittedName>
</protein>
<dbReference type="PROSITE" id="PS00012">
    <property type="entry name" value="PHOSPHOPANTETHEINE"/>
    <property type="match status" value="1"/>
</dbReference>
<dbReference type="Gene3D" id="3.30.559.30">
    <property type="entry name" value="Nonribosomal peptide synthetase, condensation domain"/>
    <property type="match status" value="1"/>
</dbReference>
<name>A0A2S6HD81_9GAMM</name>
<dbReference type="Pfam" id="PF00501">
    <property type="entry name" value="AMP-binding"/>
    <property type="match status" value="2"/>
</dbReference>
<dbReference type="GO" id="GO:0009366">
    <property type="term" value="C:enterobactin synthetase complex"/>
    <property type="evidence" value="ECO:0007669"/>
    <property type="project" value="TreeGrafter"/>
</dbReference>
<organism evidence="8 9">
    <name type="scientific">Methylobacter tundripaludum</name>
    <dbReference type="NCBI Taxonomy" id="173365"/>
    <lineage>
        <taxon>Bacteria</taxon>
        <taxon>Pseudomonadati</taxon>
        <taxon>Pseudomonadota</taxon>
        <taxon>Gammaproteobacteria</taxon>
        <taxon>Methylococcales</taxon>
        <taxon>Methylococcaceae</taxon>
        <taxon>Methylobacter</taxon>
    </lineage>
</organism>
<dbReference type="SUPFAM" id="SSF52777">
    <property type="entry name" value="CoA-dependent acyltransferases"/>
    <property type="match status" value="2"/>
</dbReference>
<dbReference type="InterPro" id="IPR006162">
    <property type="entry name" value="Ppantetheine_attach_site"/>
</dbReference>
<dbReference type="InterPro" id="IPR036736">
    <property type="entry name" value="ACP-like_sf"/>
</dbReference>
<keyword evidence="4" id="KW-0597">Phosphoprotein</keyword>
<dbReference type="SUPFAM" id="SSF47336">
    <property type="entry name" value="ACP-like"/>
    <property type="match status" value="2"/>
</dbReference>
<dbReference type="InterPro" id="IPR040097">
    <property type="entry name" value="FAAL/FAAC"/>
</dbReference>
<dbReference type="GO" id="GO:0005829">
    <property type="term" value="C:cytosol"/>
    <property type="evidence" value="ECO:0007669"/>
    <property type="project" value="TreeGrafter"/>
</dbReference>
<feature type="domain" description="Carrier" evidence="7">
    <location>
        <begin position="658"/>
        <end position="735"/>
    </location>
</feature>
<keyword evidence="6" id="KW-0443">Lipid metabolism</keyword>
<dbReference type="Pfam" id="PF00550">
    <property type="entry name" value="PP-binding"/>
    <property type="match status" value="2"/>
</dbReference>
<sequence>MVFCRNLPFSLSIKRAYYGLQGGNSTDDSFKESRANMLNKQHSFDGVDEDVSFSNAASLIELLQLRAERQTHRTAYTFLENGEQPIQSMTYGELDLQARQLAAQLQALGLQGERAILLYPPELDYIVAFFACLYGGLVAVPAYPPSNGRHMPRLQAIIDDSQAAVILSTQSVANTVRQFAVDSAGLLDKRWLITDNLAAVDASAWRLPTLHDHDPAFLQYTSGSTGNAKGVIINHGNLMANQQLIKRRFGHNAQSTVVGWLPLYHDMGLIGNVMQPLYCGASAILMSPMAFLEKPVRWLQAISDYRAHTSGGPNFAFELCARKISRDEKAGLDLGSWRLAFNGAEPISPDTMNRFAAAFAACGFSRKAFYPCYGLAEATLLATGGDKNAEPTVAAFYKAGLEQGKVRPAISGDDETRQLVGCGGIDVDAAQRIRIVDPETGEPCRDDQIGEIQLGGPSISQGYWQNASATGLAFIGDANSQHRWLRTGDLGFIEGGELFVSGRLKDLIIIRGRNYYPHDLEYATEAATDALNPCCAAAFAVSGDDGEKLVVLAELKRNRLRQPDYRAEFAAIRTRLVEECGIQADTVMLLKPGAILKTSSGKIRRSACRQAFEQQQFKVVAVDELNGDGSVEPDTAKPMQSVEPTLLRQVLLTIADAEGARLLAQVLVEKVAALSGLATEAVDIAQSLPSLGMDSLKAVELKYFIDELLAIDLPVAQLLGNHSLAMCAEQALTLAKSGQAQIAPVATGKEDDEQPLSFGQQALWTVNRIETDSSLYNMPVAMHIRGKLDKSALNGALAALFERHAQLRSGFRLNRQTQTVRIPLAEPQYRLVNVTCYDERQRREAIVAFVRKPFDLEQGPLLKAALFSCADDDHVLVFCAHHIVVDFRSLSILLEEFKTHYLGQAAQDLPEPAASYADYVAWQSAYLADRRAEQDWQYWQRQLSGDLPKLALPGERQTACSSSCRGQAETLTIAPDTLQQLKLLAAERHTTLYTLLLTVFKTLLYRYSGQQDIIVGSPTLGRPKREFADTVGYFVNPVALRSHPTAEQRFSDYLAEVNMTVLDALTHQYYPFSLLVEKLQPEREQGTSAFYRAWFVLQSGGASDAAELALGIPGSALDWAGLSVESYALEEVAAQFDMALLMAETQQGLAASFQYRSELLSRTTVLRFIAHFQCLLHGMLANPDSRLSELPLLTAPERKQLAEWNSTGVDYPHSNTIHSVFEAIARQHPDTVALVYQQRRLSYAELNAQANRLAQCLLAQGAGPERRVALCISRCPELVVGILAILKAGAVYVPVDPAYPKDRQAYLMQDAGCRWLLTETALLPGLDFNTVDLSAVKPSPEGEGWVRGNQNKEESLFVSPHPSLLPEGEGAHTLNSTALGLNLAGAATMCVDDVDAYAGYSSDNPEIPLHADHAAYVIYTSGSTGKPKGVVVSHGNLMHSTWSRTAYYQEPVGCYLLLSSFAFDSSVAGIFWTLSQGGCLCLPEENQVKDPAALGALIEYRRVTHLLALPSLYELLLEHAPTVALKTLNTVVVAGEACTHPLTELHFKRLPDTALFNEYGPTEATVWSSVYAVTQSQGEANVPIGKPIGNMHIYVVDDALQLLPGGVAGELLVGGEGISRGYLDQAGLTAERFIPDPFGATGDRLYKTGDRARYLADGNIEFLGRLDQQVKIRGYRIELGEIEACLLRHPSIKAVAVAVREEVPGNKRLTAYLVAESGNTTDTEDLKAHIRHCLPEYMLPSAWLWLDAMPLNANGKLDRDALPASATQTDSAASYVAPRDEAEQAVADIWREVLGVQQLSIHDDFFELGGHSLSGVQVTAKVQELFNIEVPVNILFEAATVAKFVDRMAEYQETEQLEAAE</sequence>
<dbReference type="Gene3D" id="3.30.559.10">
    <property type="entry name" value="Chloramphenicol acetyltransferase-like domain"/>
    <property type="match status" value="1"/>
</dbReference>
<dbReference type="InterPro" id="IPR020845">
    <property type="entry name" value="AMP-binding_CS"/>
</dbReference>
<dbReference type="CDD" id="cd05930">
    <property type="entry name" value="A_NRPS"/>
    <property type="match status" value="1"/>
</dbReference>
<reference evidence="8 9" key="1">
    <citation type="submission" date="2018-02" db="EMBL/GenBank/DDBJ databases">
        <title>Subsurface microbial communities from deep shales in Ohio and West Virginia, USA.</title>
        <authorList>
            <person name="Wrighton K."/>
        </authorList>
    </citation>
    <scope>NUCLEOTIDE SEQUENCE [LARGE SCALE GENOMIC DNA]</scope>
    <source>
        <strain evidence="8 9">OWC-DMM</strain>
    </source>
</reference>